<comment type="caution">
    <text evidence="1">The sequence shown here is derived from an EMBL/GenBank/DDBJ whole genome shotgun (WGS) entry which is preliminary data.</text>
</comment>
<dbReference type="AlphaFoldDB" id="A0A645FLX9"/>
<sequence length="80" mass="8954">MLLHGGVIEYLSAVDGDMSRIGLIDSIAEPQKCALTRAVCADHTIDTALRNIAVEVEKRFYFSKALRQFSRLYHALISFP</sequence>
<protein>
    <submittedName>
        <fullName evidence="1">Uncharacterized protein</fullName>
    </submittedName>
</protein>
<proteinExistence type="predicted"/>
<dbReference type="EMBL" id="VSSQ01061306">
    <property type="protein sequence ID" value="MPN14666.1"/>
    <property type="molecule type" value="Genomic_DNA"/>
</dbReference>
<organism evidence="1">
    <name type="scientific">bioreactor metagenome</name>
    <dbReference type="NCBI Taxonomy" id="1076179"/>
    <lineage>
        <taxon>unclassified sequences</taxon>
        <taxon>metagenomes</taxon>
        <taxon>ecological metagenomes</taxon>
    </lineage>
</organism>
<accession>A0A645FLX9</accession>
<gene>
    <name evidence="1" type="ORF">SDC9_161993</name>
</gene>
<reference evidence="1" key="1">
    <citation type="submission" date="2019-08" db="EMBL/GenBank/DDBJ databases">
        <authorList>
            <person name="Kucharzyk K."/>
            <person name="Murdoch R.W."/>
            <person name="Higgins S."/>
            <person name="Loffler F."/>
        </authorList>
    </citation>
    <scope>NUCLEOTIDE SEQUENCE</scope>
</reference>
<name>A0A645FLX9_9ZZZZ</name>
<evidence type="ECO:0000313" key="1">
    <source>
        <dbReference type="EMBL" id="MPN14666.1"/>
    </source>
</evidence>